<keyword evidence="1" id="KW-0175">Coiled coil</keyword>
<gene>
    <name evidence="4" type="ORF">A2872_04685</name>
</gene>
<dbReference type="Proteomes" id="UP000178681">
    <property type="component" value="Unassembled WGS sequence"/>
</dbReference>
<dbReference type="Gene3D" id="3.90.70.10">
    <property type="entry name" value="Cysteine proteinases"/>
    <property type="match status" value="1"/>
</dbReference>
<comment type="caution">
    <text evidence="4">The sequence shown here is derived from an EMBL/GenBank/DDBJ whole genome shotgun (WGS) entry which is preliminary data.</text>
</comment>
<protein>
    <recommendedName>
        <fullName evidence="3">Peptidase C39-like domain-containing protein</fullName>
    </recommendedName>
</protein>
<accession>A0A1F5YZT3</accession>
<organism evidence="4 5">
    <name type="scientific">Candidatus Gottesmanbacteria bacterium RIFCSPHIGHO2_01_FULL_42_12</name>
    <dbReference type="NCBI Taxonomy" id="1798377"/>
    <lineage>
        <taxon>Bacteria</taxon>
        <taxon>Candidatus Gottesmaniibacteriota</taxon>
    </lineage>
</organism>
<evidence type="ECO:0000256" key="1">
    <source>
        <dbReference type="SAM" id="Coils"/>
    </source>
</evidence>
<proteinExistence type="predicted"/>
<dbReference type="Pfam" id="PF13529">
    <property type="entry name" value="Peptidase_C39_2"/>
    <property type="match status" value="1"/>
</dbReference>
<sequence>MALLKKLTLLFIFPLFVMVSQKAWAVDTCSSSDLQACVDFYDKKVSETKGQSDTLSGEISKLDNQISLTQSRINLTENKLSRIGDEMASISSKISLINGSLNHTSEILLNRIKSNYKINLDDRMLYLMTAKNFNAFVSRATYLQIVQRHDQELLEQMSLTKKNYSDQKDLLIDVKKKQEDLKKQLNAYKVQMNEQKKEKNRLLEITQNNEVKYRQLLSQAQAQLAAFKGFVTNLGGASLLSNQTSCDDWGCYYNQRDSQWGTWGIGRSRDSMAEYGCLVTSSAMILSHYGHRVTPGQVARTNDAFFANTAYMLLSPWSIDGVTFSRTNYGRNLSKLDEELAAGRPAIVGIGAGPDHFVVIRSKDGSDYKMYDPFVAGAKDISFKSKYAISSISVVNVVRVN</sequence>
<feature type="chain" id="PRO_5009522731" description="Peptidase C39-like domain-containing protein" evidence="2">
    <location>
        <begin position="26"/>
        <end position="401"/>
    </location>
</feature>
<dbReference type="InterPro" id="IPR039564">
    <property type="entry name" value="Peptidase_C39-like"/>
</dbReference>
<feature type="domain" description="Peptidase C39-like" evidence="3">
    <location>
        <begin position="252"/>
        <end position="367"/>
    </location>
</feature>
<dbReference type="STRING" id="1798377.A2872_04685"/>
<evidence type="ECO:0000313" key="5">
    <source>
        <dbReference type="Proteomes" id="UP000178681"/>
    </source>
</evidence>
<evidence type="ECO:0000259" key="3">
    <source>
        <dbReference type="Pfam" id="PF13529"/>
    </source>
</evidence>
<dbReference type="EMBL" id="MFJG01000030">
    <property type="protein sequence ID" value="OGG05709.1"/>
    <property type="molecule type" value="Genomic_DNA"/>
</dbReference>
<dbReference type="Gene3D" id="6.10.250.3150">
    <property type="match status" value="1"/>
</dbReference>
<reference evidence="4 5" key="1">
    <citation type="journal article" date="2016" name="Nat. Commun.">
        <title>Thousands of microbial genomes shed light on interconnected biogeochemical processes in an aquifer system.</title>
        <authorList>
            <person name="Anantharaman K."/>
            <person name="Brown C.T."/>
            <person name="Hug L.A."/>
            <person name="Sharon I."/>
            <person name="Castelle C.J."/>
            <person name="Probst A.J."/>
            <person name="Thomas B.C."/>
            <person name="Singh A."/>
            <person name="Wilkins M.J."/>
            <person name="Karaoz U."/>
            <person name="Brodie E.L."/>
            <person name="Williams K.H."/>
            <person name="Hubbard S.S."/>
            <person name="Banfield J.F."/>
        </authorList>
    </citation>
    <scope>NUCLEOTIDE SEQUENCE [LARGE SCALE GENOMIC DNA]</scope>
</reference>
<feature type="coiled-coil region" evidence="1">
    <location>
        <begin position="171"/>
        <end position="209"/>
    </location>
</feature>
<keyword evidence="2" id="KW-0732">Signal</keyword>
<feature type="signal peptide" evidence="2">
    <location>
        <begin position="1"/>
        <end position="25"/>
    </location>
</feature>
<name>A0A1F5YZT3_9BACT</name>
<dbReference type="AlphaFoldDB" id="A0A1F5YZT3"/>
<evidence type="ECO:0000313" key="4">
    <source>
        <dbReference type="EMBL" id="OGG05709.1"/>
    </source>
</evidence>
<evidence type="ECO:0000256" key="2">
    <source>
        <dbReference type="SAM" id="SignalP"/>
    </source>
</evidence>